<keyword evidence="8" id="KW-1185">Reference proteome</keyword>
<dbReference type="FunFam" id="3.40.50.12650:FF:000001">
    <property type="entry name" value="DNA cross-link repair 1A"/>
    <property type="match status" value="1"/>
</dbReference>
<dbReference type="AlphaFoldDB" id="A0AAV1HUT1"/>
<dbReference type="Proteomes" id="UP001314263">
    <property type="component" value="Unassembled WGS sequence"/>
</dbReference>
<evidence type="ECO:0000259" key="6">
    <source>
        <dbReference type="PROSITE" id="PS50105"/>
    </source>
</evidence>
<sequence length="569" mass="62266">MDCSTSTQVWGYDDLAEFQAIQCDLSTQLGCTPALAFCPSCGIFLLDTGSTEAQRDAHIQSCRDTEEPDGLEVLSEAEDSDDASEDAATLCHTLPSSAQAPVMGDVVAAVSESLADTASQQAQQQPAGSAEDASLRAWLATNGLGEFQGAFSRAGIGADMLALLGDAELRQMGIAKLGPRRRILGTIQASVPPQAPSNGGGGAGKITSFFTGKAAGGAQRQPAAKAPPPARAKDWQRVDGTSFLVDCFGKQAQMLKCRSWFLTHFHSDHYKGLRGSFKAGHIYCTQITADLAHSRLKVPQERFKIVELRKAVLVEGVTVTYFDANHCPGAAMILFEVPGHRPVLHTGDFRYHVGMQQEEALQRVRGRATLVLDTTYCSPQYLFPPQLQVLQFVLEAVRAEAFNPATLFLFGSYTIGKERLFLEVARILKRKVYVSAAKRKVMEALNLPQEYKALLTTDDKAALLHAVPLWRVSLKHMARVLKHYRGRYNTIVGFQPTGWSMQKDRGRAAARGRRRQKGTLIVYQVPYSEHSSFSEMQQFVRFMQPQRLIPSVGNDGGIKAAQMIATLQA</sequence>
<dbReference type="GO" id="GO:0036297">
    <property type="term" value="P:interstrand cross-link repair"/>
    <property type="evidence" value="ECO:0007669"/>
    <property type="project" value="TreeGrafter"/>
</dbReference>
<gene>
    <name evidence="7" type="ORF">CVIRNUC_001541</name>
</gene>
<evidence type="ECO:0000256" key="5">
    <source>
        <dbReference type="ARBA" id="ARBA00023242"/>
    </source>
</evidence>
<dbReference type="EMBL" id="CAUYUE010000002">
    <property type="protein sequence ID" value="CAK0744358.1"/>
    <property type="molecule type" value="Genomic_DNA"/>
</dbReference>
<dbReference type="Gene3D" id="3.40.50.12650">
    <property type="match status" value="1"/>
</dbReference>
<dbReference type="InterPro" id="IPR036866">
    <property type="entry name" value="RibonucZ/Hydroxyglut_hydro"/>
</dbReference>
<dbReference type="Gene3D" id="1.10.150.50">
    <property type="entry name" value="Transcription Factor, Ets-1"/>
    <property type="match status" value="1"/>
</dbReference>
<dbReference type="GO" id="GO:0006303">
    <property type="term" value="P:double-strand break repair via nonhomologous end joining"/>
    <property type="evidence" value="ECO:0007669"/>
    <property type="project" value="TreeGrafter"/>
</dbReference>
<name>A0AAV1HUT1_9CHLO</name>
<dbReference type="InterPro" id="IPR011084">
    <property type="entry name" value="DRMBL"/>
</dbReference>
<comment type="caution">
    <text evidence="7">The sequence shown here is derived from an EMBL/GenBank/DDBJ whole genome shotgun (WGS) entry which is preliminary data.</text>
</comment>
<evidence type="ECO:0000256" key="1">
    <source>
        <dbReference type="ARBA" id="ARBA00004123"/>
    </source>
</evidence>
<dbReference type="SMART" id="SM00454">
    <property type="entry name" value="SAM"/>
    <property type="match status" value="1"/>
</dbReference>
<dbReference type="Pfam" id="PF00536">
    <property type="entry name" value="SAM_1"/>
    <property type="match status" value="1"/>
</dbReference>
<dbReference type="InterPro" id="IPR001279">
    <property type="entry name" value="Metallo-B-lactamas"/>
</dbReference>
<evidence type="ECO:0000256" key="2">
    <source>
        <dbReference type="ARBA" id="ARBA00010304"/>
    </source>
</evidence>
<dbReference type="Gene3D" id="3.60.15.10">
    <property type="entry name" value="Ribonuclease Z/Hydroxyacylglutathione hydrolase-like"/>
    <property type="match status" value="1"/>
</dbReference>
<keyword evidence="5" id="KW-0539">Nucleus</keyword>
<comment type="subcellular location">
    <subcellularLocation>
        <location evidence="1">Nucleus</location>
    </subcellularLocation>
</comment>
<dbReference type="CDD" id="cd09487">
    <property type="entry name" value="SAM_superfamily"/>
    <property type="match status" value="1"/>
</dbReference>
<evidence type="ECO:0000256" key="3">
    <source>
        <dbReference type="ARBA" id="ARBA00022763"/>
    </source>
</evidence>
<accession>A0AAV1HUT1</accession>
<feature type="domain" description="SAM" evidence="6">
    <location>
        <begin position="130"/>
        <end position="188"/>
    </location>
</feature>
<dbReference type="SMART" id="SM00849">
    <property type="entry name" value="Lactamase_B"/>
    <property type="match status" value="1"/>
</dbReference>
<dbReference type="CDD" id="cd16273">
    <property type="entry name" value="SNM1A-1C-like_MBL-fold"/>
    <property type="match status" value="1"/>
</dbReference>
<organism evidence="7 8">
    <name type="scientific">Coccomyxa viridis</name>
    <dbReference type="NCBI Taxonomy" id="1274662"/>
    <lineage>
        <taxon>Eukaryota</taxon>
        <taxon>Viridiplantae</taxon>
        <taxon>Chlorophyta</taxon>
        <taxon>core chlorophytes</taxon>
        <taxon>Trebouxiophyceae</taxon>
        <taxon>Trebouxiophyceae incertae sedis</taxon>
        <taxon>Coccomyxaceae</taxon>
        <taxon>Coccomyxa</taxon>
    </lineage>
</organism>
<evidence type="ECO:0000256" key="4">
    <source>
        <dbReference type="ARBA" id="ARBA00023204"/>
    </source>
</evidence>
<dbReference type="PROSITE" id="PS50105">
    <property type="entry name" value="SAM_DOMAIN"/>
    <property type="match status" value="1"/>
</dbReference>
<dbReference type="GO" id="GO:0005634">
    <property type="term" value="C:nucleus"/>
    <property type="evidence" value="ECO:0007669"/>
    <property type="project" value="UniProtKB-SubCell"/>
</dbReference>
<dbReference type="SUPFAM" id="SSF47769">
    <property type="entry name" value="SAM/Pointed domain"/>
    <property type="match status" value="1"/>
</dbReference>
<dbReference type="GO" id="GO:0035312">
    <property type="term" value="F:5'-3' DNA exonuclease activity"/>
    <property type="evidence" value="ECO:0007669"/>
    <property type="project" value="TreeGrafter"/>
</dbReference>
<evidence type="ECO:0000313" key="7">
    <source>
        <dbReference type="EMBL" id="CAK0744358.1"/>
    </source>
</evidence>
<dbReference type="SUPFAM" id="SSF56281">
    <property type="entry name" value="Metallo-hydrolase/oxidoreductase"/>
    <property type="match status" value="1"/>
</dbReference>
<comment type="similarity">
    <text evidence="2">Belongs to the DNA repair metallo-beta-lactamase (DRMBL) family.</text>
</comment>
<keyword evidence="3" id="KW-0227">DNA damage</keyword>
<dbReference type="GO" id="GO:0003684">
    <property type="term" value="F:damaged DNA binding"/>
    <property type="evidence" value="ECO:0007669"/>
    <property type="project" value="TreeGrafter"/>
</dbReference>
<evidence type="ECO:0000313" key="8">
    <source>
        <dbReference type="Proteomes" id="UP001314263"/>
    </source>
</evidence>
<proteinExistence type="inferred from homology"/>
<dbReference type="InterPro" id="IPR001660">
    <property type="entry name" value="SAM"/>
</dbReference>
<keyword evidence="4" id="KW-0234">DNA repair</keyword>
<dbReference type="PANTHER" id="PTHR23240:SF6">
    <property type="entry name" value="DNA CROSS-LINK REPAIR 1A PROTEIN"/>
    <property type="match status" value="1"/>
</dbReference>
<dbReference type="PANTHER" id="PTHR23240">
    <property type="entry name" value="DNA CROSS-LINK REPAIR PROTEIN PSO2/SNM1-RELATED"/>
    <property type="match status" value="1"/>
</dbReference>
<reference evidence="7 8" key="1">
    <citation type="submission" date="2023-10" db="EMBL/GenBank/DDBJ databases">
        <authorList>
            <person name="Maclean D."/>
            <person name="Macfadyen A."/>
        </authorList>
    </citation>
    <scope>NUCLEOTIDE SEQUENCE [LARGE SCALE GENOMIC DNA]</scope>
</reference>
<dbReference type="InterPro" id="IPR013761">
    <property type="entry name" value="SAM/pointed_sf"/>
</dbReference>
<protein>
    <recommendedName>
        <fullName evidence="6">SAM domain-containing protein</fullName>
    </recommendedName>
</protein>
<dbReference type="Pfam" id="PF07522">
    <property type="entry name" value="DRMBL"/>
    <property type="match status" value="1"/>
</dbReference>